<evidence type="ECO:0000313" key="2">
    <source>
        <dbReference type="EMBL" id="KZW03126.1"/>
    </source>
</evidence>
<accession>A0A165Q5W4</accession>
<sequence>MCSKRVKIDDDNEDSGSSGTERHNSHLCRAKLPPETWSEIWLLLACLEDRIAVSHVCSEWRTMALADHRLWGHIAVRLDLLVTWRIRDWDEYARLGEEENRVAARWLRLAEHALERAGRTVSLDICIDHNGMTKDWITRFCALINKHAPRVVRFSLKLGCLVGLRECLRGFQSPMPNVRVLGLNALTFWPMPAGEIPFELFPNVEVFKSRPCDFENFDVPSTGLSKTIRSIRSNAATSASLCALLRAFTEPEHFAIRIAYTNPREDPEKEDLDYVQSRFEKLDQLELTFDWNCYAKTRRAMPRAASKPPYFSIGLHFTLNYAKNPEEEACMAIEDVFCDVVHATPIMLTLEQCEPPWKDLTDWDRKPIRIIVHDPATGQTRQLALHFRMLYHSPKSMQLLVEQLARSPISSLTVPWDLMNPLTAQLKEENLRTITDLTLIVTQLIKKDQNLLWPVLPGLQHVTLKVNYNPEAACDSPYFRLSFDVFRGALEKLVPPPAKLHTLSLHHIRTGGCKHEDWNSAQSLATRVYGLRILSAEEAGSSTWNSDCEYCW</sequence>
<dbReference type="OrthoDB" id="2269034at2759"/>
<organism evidence="2 3">
    <name type="scientific">Exidia glandulosa HHB12029</name>
    <dbReference type="NCBI Taxonomy" id="1314781"/>
    <lineage>
        <taxon>Eukaryota</taxon>
        <taxon>Fungi</taxon>
        <taxon>Dikarya</taxon>
        <taxon>Basidiomycota</taxon>
        <taxon>Agaricomycotina</taxon>
        <taxon>Agaricomycetes</taxon>
        <taxon>Auriculariales</taxon>
        <taxon>Exidiaceae</taxon>
        <taxon>Exidia</taxon>
    </lineage>
</organism>
<keyword evidence="3" id="KW-1185">Reference proteome</keyword>
<dbReference type="AlphaFoldDB" id="A0A165Q5W4"/>
<evidence type="ECO:0000313" key="3">
    <source>
        <dbReference type="Proteomes" id="UP000077266"/>
    </source>
</evidence>
<feature type="region of interest" description="Disordered" evidence="1">
    <location>
        <begin position="1"/>
        <end position="25"/>
    </location>
</feature>
<dbReference type="EMBL" id="KV425885">
    <property type="protein sequence ID" value="KZW03126.1"/>
    <property type="molecule type" value="Genomic_DNA"/>
</dbReference>
<dbReference type="Gene3D" id="1.20.1280.50">
    <property type="match status" value="1"/>
</dbReference>
<proteinExistence type="predicted"/>
<dbReference type="Proteomes" id="UP000077266">
    <property type="component" value="Unassembled WGS sequence"/>
</dbReference>
<evidence type="ECO:0000256" key="1">
    <source>
        <dbReference type="SAM" id="MobiDB-lite"/>
    </source>
</evidence>
<protein>
    <recommendedName>
        <fullName evidence="4">F-box domain-containing protein</fullName>
    </recommendedName>
</protein>
<reference evidence="2 3" key="1">
    <citation type="journal article" date="2016" name="Mol. Biol. Evol.">
        <title>Comparative Genomics of Early-Diverging Mushroom-Forming Fungi Provides Insights into the Origins of Lignocellulose Decay Capabilities.</title>
        <authorList>
            <person name="Nagy L.G."/>
            <person name="Riley R."/>
            <person name="Tritt A."/>
            <person name="Adam C."/>
            <person name="Daum C."/>
            <person name="Floudas D."/>
            <person name="Sun H."/>
            <person name="Yadav J.S."/>
            <person name="Pangilinan J."/>
            <person name="Larsson K.H."/>
            <person name="Matsuura K."/>
            <person name="Barry K."/>
            <person name="Labutti K."/>
            <person name="Kuo R."/>
            <person name="Ohm R.A."/>
            <person name="Bhattacharya S.S."/>
            <person name="Shirouzu T."/>
            <person name="Yoshinaga Y."/>
            <person name="Martin F.M."/>
            <person name="Grigoriev I.V."/>
            <person name="Hibbett D.S."/>
        </authorList>
    </citation>
    <scope>NUCLEOTIDE SEQUENCE [LARGE SCALE GENOMIC DNA]</scope>
    <source>
        <strain evidence="2 3">HHB12029</strain>
    </source>
</reference>
<dbReference type="InParanoid" id="A0A165Q5W4"/>
<gene>
    <name evidence="2" type="ORF">EXIGLDRAFT_701689</name>
</gene>
<evidence type="ECO:0008006" key="4">
    <source>
        <dbReference type="Google" id="ProtNLM"/>
    </source>
</evidence>
<name>A0A165Q5W4_EXIGL</name>